<dbReference type="KEGG" id="ppsc:EHS13_08850"/>
<proteinExistence type="predicted"/>
<organism evidence="1 2">
    <name type="scientific">Paenibacillus psychroresistens</name>
    <dbReference type="NCBI Taxonomy" id="1778678"/>
    <lineage>
        <taxon>Bacteria</taxon>
        <taxon>Bacillati</taxon>
        <taxon>Bacillota</taxon>
        <taxon>Bacilli</taxon>
        <taxon>Bacillales</taxon>
        <taxon>Paenibacillaceae</taxon>
        <taxon>Paenibacillus</taxon>
    </lineage>
</organism>
<gene>
    <name evidence="1" type="ORF">EHS13_08850</name>
</gene>
<dbReference type="Proteomes" id="UP000426246">
    <property type="component" value="Chromosome"/>
</dbReference>
<dbReference type="GO" id="GO:0046983">
    <property type="term" value="F:protein dimerization activity"/>
    <property type="evidence" value="ECO:0007669"/>
    <property type="project" value="InterPro"/>
</dbReference>
<evidence type="ECO:0000313" key="2">
    <source>
        <dbReference type="Proteomes" id="UP000426246"/>
    </source>
</evidence>
<keyword evidence="2" id="KW-1185">Reference proteome</keyword>
<dbReference type="Pfam" id="PF09388">
    <property type="entry name" value="SpoOE-like"/>
    <property type="match status" value="1"/>
</dbReference>
<name>A0A6B8RU00_9BACL</name>
<dbReference type="InterPro" id="IPR018540">
    <property type="entry name" value="Spo0E-like"/>
</dbReference>
<dbReference type="AlphaFoldDB" id="A0A6B8RU00"/>
<dbReference type="GO" id="GO:0043937">
    <property type="term" value="P:regulation of sporulation"/>
    <property type="evidence" value="ECO:0007669"/>
    <property type="project" value="InterPro"/>
</dbReference>
<reference evidence="2" key="1">
    <citation type="submission" date="2018-11" db="EMBL/GenBank/DDBJ databases">
        <title>Complete genome sequence of Paenibacillus sp. ML311-T8.</title>
        <authorList>
            <person name="Nam Y.-D."/>
            <person name="Kang J."/>
            <person name="Chung W.-H."/>
            <person name="Park Y.S."/>
        </authorList>
    </citation>
    <scope>NUCLEOTIDE SEQUENCE [LARGE SCALE GENOMIC DNA]</scope>
    <source>
        <strain evidence="2">ML311-T8</strain>
    </source>
</reference>
<dbReference type="InterPro" id="IPR037208">
    <property type="entry name" value="Spo0E-like_sf"/>
</dbReference>
<dbReference type="EMBL" id="CP034235">
    <property type="protein sequence ID" value="QGR00011.1"/>
    <property type="molecule type" value="Genomic_DNA"/>
</dbReference>
<dbReference type="SUPFAM" id="SSF140500">
    <property type="entry name" value="BAS1536-like"/>
    <property type="match status" value="1"/>
</dbReference>
<accession>A0A6B8RU00</accession>
<protein>
    <submittedName>
        <fullName evidence="1">Aspartyl-phosphate phosphatase Spo0E family protein</fullName>
    </submittedName>
</protein>
<dbReference type="InterPro" id="IPR036638">
    <property type="entry name" value="HLH_DNA-bd_sf"/>
</dbReference>
<dbReference type="Gene3D" id="4.10.280.10">
    <property type="entry name" value="Helix-loop-helix DNA-binding domain"/>
    <property type="match status" value="1"/>
</dbReference>
<sequence length="83" mass="10258">MKVGSCREQHKSWDQDLSPQWYYRSSKTASPEQFLEDEIYFLRRRMEQMFNQEQSLTSDSVLELSHLLDHKINEYMYKTYRNR</sequence>
<dbReference type="OrthoDB" id="2666800at2"/>
<evidence type="ECO:0000313" key="1">
    <source>
        <dbReference type="EMBL" id="QGR00011.1"/>
    </source>
</evidence>